<gene>
    <name evidence="5" type="ORF">HMPREF1534_01949</name>
</gene>
<name>U6RFP1_9BACT</name>
<dbReference type="GO" id="GO:0016787">
    <property type="term" value="F:hydrolase activity"/>
    <property type="evidence" value="ECO:0007669"/>
    <property type="project" value="UniProtKB-KW"/>
</dbReference>
<dbReference type="PANTHER" id="PTHR43751">
    <property type="entry name" value="SULFATASE"/>
    <property type="match status" value="1"/>
</dbReference>
<dbReference type="AlphaFoldDB" id="U6RFP1"/>
<comment type="caution">
    <text evidence="5">The sequence shown here is derived from an EMBL/GenBank/DDBJ whole genome shotgun (WGS) entry which is preliminary data.</text>
</comment>
<dbReference type="SUPFAM" id="SSF53649">
    <property type="entry name" value="Alkaline phosphatase-like"/>
    <property type="match status" value="1"/>
</dbReference>
<dbReference type="Pfam" id="PF00884">
    <property type="entry name" value="Sulfatase"/>
    <property type="match status" value="1"/>
</dbReference>
<comment type="PTM">
    <text evidence="3">The conversion to 3-oxoalanine (also known as C-formylglycine, FGly), of a serine or cysteine residue in prokaryotes and of a cysteine residue in eukaryotes, is critical for catalytic activity.</text>
</comment>
<protein>
    <recommendedName>
        <fullName evidence="4">Sulfatase N-terminal domain-containing protein</fullName>
    </recommendedName>
</protein>
<organism evidence="5 6">
    <name type="scientific">Phocaeicola massiliensis B84634 = Timone 84634 = DSM 17679 = JCM 13223</name>
    <dbReference type="NCBI Taxonomy" id="1121098"/>
    <lineage>
        <taxon>Bacteria</taxon>
        <taxon>Pseudomonadati</taxon>
        <taxon>Bacteroidota</taxon>
        <taxon>Bacteroidia</taxon>
        <taxon>Bacteroidales</taxon>
        <taxon>Bacteroidaceae</taxon>
        <taxon>Phocaeicola</taxon>
    </lineage>
</organism>
<comment type="similarity">
    <text evidence="1">Belongs to the sulfatase family.</text>
</comment>
<dbReference type="EMBL" id="AQHY01000025">
    <property type="protein sequence ID" value="EOA54556.1"/>
    <property type="molecule type" value="Genomic_DNA"/>
</dbReference>
<accession>U6RFP1</accession>
<dbReference type="Proteomes" id="UP000017831">
    <property type="component" value="Unassembled WGS sequence"/>
</dbReference>
<proteinExistence type="inferred from homology"/>
<dbReference type="PROSITE" id="PS00523">
    <property type="entry name" value="SULFATASE_1"/>
    <property type="match status" value="1"/>
</dbReference>
<evidence type="ECO:0000256" key="3">
    <source>
        <dbReference type="PIRSR" id="PIRSR600917-52"/>
    </source>
</evidence>
<dbReference type="OrthoDB" id="9765065at2"/>
<evidence type="ECO:0000256" key="2">
    <source>
        <dbReference type="ARBA" id="ARBA00022801"/>
    </source>
</evidence>
<dbReference type="STRING" id="1121098.HMPREF1534_01949"/>
<dbReference type="PANTHER" id="PTHR43751:SF3">
    <property type="entry name" value="SULFATASE N-TERMINAL DOMAIN-CONTAINING PROTEIN"/>
    <property type="match status" value="1"/>
</dbReference>
<dbReference type="PATRIC" id="fig|1121098.3.peg.1977"/>
<reference evidence="5 6" key="1">
    <citation type="submission" date="2013-04" db="EMBL/GenBank/DDBJ databases">
        <title>The Genome Sequence of Bacteroides massiliensis DSM 17679.</title>
        <authorList>
            <consortium name="The Broad Institute Genomics Platform"/>
            <person name="Earl A."/>
            <person name="Ward D."/>
            <person name="Feldgarden M."/>
            <person name="Gevers D."/>
            <person name="Martens E."/>
            <person name="Fenner L."/>
            <person name="Roux V."/>
            <person name="Mallet M.N."/>
            <person name="Raoult D."/>
            <person name="Walker B."/>
            <person name="Young S."/>
            <person name="Zeng Q."/>
            <person name="Gargeya S."/>
            <person name="Fitzgerald M."/>
            <person name="Haas B."/>
            <person name="Abouelleil A."/>
            <person name="Allen A.W."/>
            <person name="Alvarado L."/>
            <person name="Arachchi H.M."/>
            <person name="Berlin A.M."/>
            <person name="Chapman S.B."/>
            <person name="Gainer-Dewar J."/>
            <person name="Goldberg J."/>
            <person name="Griggs A."/>
            <person name="Gujja S."/>
            <person name="Hansen M."/>
            <person name="Howarth C."/>
            <person name="Imamovic A."/>
            <person name="Ireland A."/>
            <person name="Larimer J."/>
            <person name="McCowan C."/>
            <person name="Murphy C."/>
            <person name="Pearson M."/>
            <person name="Poon T.W."/>
            <person name="Priest M."/>
            <person name="Roberts A."/>
            <person name="Saif S."/>
            <person name="Shea T."/>
            <person name="Sisk P."/>
            <person name="Sykes S."/>
            <person name="Wortman J."/>
            <person name="Nusbaum C."/>
            <person name="Birren B."/>
        </authorList>
    </citation>
    <scope>NUCLEOTIDE SEQUENCE [LARGE SCALE GENOMIC DNA]</scope>
    <source>
        <strain evidence="6">B84634 / Timone 84634 / DSM 17679 / JCM 13223</strain>
    </source>
</reference>
<dbReference type="InterPro" id="IPR024607">
    <property type="entry name" value="Sulfatase_CS"/>
</dbReference>
<dbReference type="HOGENOM" id="CLU_006332_10_4_10"/>
<dbReference type="Gene3D" id="3.30.1120.10">
    <property type="match status" value="1"/>
</dbReference>
<dbReference type="InterPro" id="IPR017850">
    <property type="entry name" value="Alkaline_phosphatase_core_sf"/>
</dbReference>
<evidence type="ECO:0000313" key="5">
    <source>
        <dbReference type="EMBL" id="EOA54556.1"/>
    </source>
</evidence>
<evidence type="ECO:0000313" key="6">
    <source>
        <dbReference type="Proteomes" id="UP000017831"/>
    </source>
</evidence>
<dbReference type="InterPro" id="IPR052701">
    <property type="entry name" value="GAG_Ulvan_Degrading_Sulfatases"/>
</dbReference>
<feature type="modified residue" description="3-oxoalanine (Ser)" evidence="3">
    <location>
        <position position="75"/>
    </location>
</feature>
<keyword evidence="6" id="KW-1185">Reference proteome</keyword>
<dbReference type="InterPro" id="IPR000917">
    <property type="entry name" value="Sulfatase_N"/>
</dbReference>
<sequence length="504" mass="57402">MKKANFILGITALSAMPALGQTASSRPNIIYILMDDLGFGDIGCYGQEKIETPHIDQLRQEGMRFTQHYTGSPVSAPARCVLMTGMHSGHAQIRYNNEMAYRGATNDHDSMFVHKELEGQYPLKANTMTIGRMMQNAGYTTGCFGKWGLGFPDSEGTPNKQGFNQFYGYNCQRQAHTYYPAFLYKNEERVYLKNKVINPHLARLGKDEDPYDPQNYKRFEQEEYANDLIFDELMSFVDENKQKPFFLMWTTPLPHVSLQAPERWVQHYVKKFGDEEPYTGKAGYGICRYPHATYAAMISYFDEQVGKLIQKLKAENLYDNTLIIFTSDNGPTFNGGSDSPWFNSGGWFKSEYGWGKCFLHEGGIRVPAVMVWKDKIKPGSETDHICCFQDVMPTLAEIISVTCPPTDGISFLPTLLGNKAGQKEHEYLYWEYPDPKIGNKAIRMGKWKGIITNIRQGNTEMQLYDLDADLREEHDVAAQHPDIVAKFRQLMEESSTPDPNRVGL</sequence>
<dbReference type="Gene3D" id="3.40.720.10">
    <property type="entry name" value="Alkaline Phosphatase, subunit A"/>
    <property type="match status" value="1"/>
</dbReference>
<dbReference type="CDD" id="cd16145">
    <property type="entry name" value="ARS_like"/>
    <property type="match status" value="1"/>
</dbReference>
<keyword evidence="2" id="KW-0378">Hydrolase</keyword>
<dbReference type="eggNOG" id="COG3119">
    <property type="taxonomic scope" value="Bacteria"/>
</dbReference>
<evidence type="ECO:0000256" key="1">
    <source>
        <dbReference type="ARBA" id="ARBA00008779"/>
    </source>
</evidence>
<feature type="domain" description="Sulfatase N-terminal" evidence="4">
    <location>
        <begin position="27"/>
        <end position="397"/>
    </location>
</feature>
<evidence type="ECO:0000259" key="4">
    <source>
        <dbReference type="Pfam" id="PF00884"/>
    </source>
</evidence>